<dbReference type="AlphaFoldDB" id="A0A226EKK3"/>
<dbReference type="Proteomes" id="UP000198287">
    <property type="component" value="Unassembled WGS sequence"/>
</dbReference>
<keyword evidence="1" id="KW-1133">Transmembrane helix</keyword>
<organism evidence="2 3">
    <name type="scientific">Folsomia candida</name>
    <name type="common">Springtail</name>
    <dbReference type="NCBI Taxonomy" id="158441"/>
    <lineage>
        <taxon>Eukaryota</taxon>
        <taxon>Metazoa</taxon>
        <taxon>Ecdysozoa</taxon>
        <taxon>Arthropoda</taxon>
        <taxon>Hexapoda</taxon>
        <taxon>Collembola</taxon>
        <taxon>Entomobryomorpha</taxon>
        <taxon>Isotomoidea</taxon>
        <taxon>Isotomidae</taxon>
        <taxon>Proisotominae</taxon>
        <taxon>Folsomia</taxon>
    </lineage>
</organism>
<feature type="transmembrane region" description="Helical" evidence="1">
    <location>
        <begin position="12"/>
        <end position="31"/>
    </location>
</feature>
<accession>A0A226EKK3</accession>
<evidence type="ECO:0000256" key="1">
    <source>
        <dbReference type="SAM" id="Phobius"/>
    </source>
</evidence>
<proteinExistence type="predicted"/>
<keyword evidence="3" id="KW-1185">Reference proteome</keyword>
<comment type="caution">
    <text evidence="2">The sequence shown here is derived from an EMBL/GenBank/DDBJ whole genome shotgun (WGS) entry which is preliminary data.</text>
</comment>
<evidence type="ECO:0000313" key="3">
    <source>
        <dbReference type="Proteomes" id="UP000198287"/>
    </source>
</evidence>
<reference evidence="2 3" key="1">
    <citation type="submission" date="2015-12" db="EMBL/GenBank/DDBJ databases">
        <title>The genome of Folsomia candida.</title>
        <authorList>
            <person name="Faddeeva A."/>
            <person name="Derks M.F."/>
            <person name="Anvar Y."/>
            <person name="Smit S."/>
            <person name="Van Straalen N."/>
            <person name="Roelofs D."/>
        </authorList>
    </citation>
    <scope>NUCLEOTIDE SEQUENCE [LARGE SCALE GENOMIC DNA]</scope>
    <source>
        <strain evidence="2 3">VU population</strain>
        <tissue evidence="2">Whole body</tissue>
    </source>
</reference>
<keyword evidence="1" id="KW-0812">Transmembrane</keyword>
<name>A0A226EKK3_FOLCA</name>
<dbReference type="EMBL" id="LNIX01000003">
    <property type="protein sequence ID" value="OXA58235.1"/>
    <property type="molecule type" value="Genomic_DNA"/>
</dbReference>
<keyword evidence="1" id="KW-0472">Membrane</keyword>
<protein>
    <submittedName>
        <fullName evidence="2">Uncharacterized protein</fullName>
    </submittedName>
</protein>
<evidence type="ECO:0000313" key="2">
    <source>
        <dbReference type="EMBL" id="OXA58235.1"/>
    </source>
</evidence>
<sequence>MLVDSSSPSTTSSVSFGFILYSFLWILEGLVQLQNLGLEKDATELCRETTKEKEGSKRGVITGRQNHGPVGNLDLVGSKLCPCSLLSFHQRSKTRVAHVVGAISLISS</sequence>
<gene>
    <name evidence="2" type="ORF">Fcan01_07978</name>
</gene>